<dbReference type="SUPFAM" id="SSF56935">
    <property type="entry name" value="Porins"/>
    <property type="match status" value="1"/>
</dbReference>
<dbReference type="SMR" id="A0AAW8CJT9"/>
<comment type="similarity">
    <text evidence="2">Belongs to the OmpP1/FadL family.</text>
</comment>
<evidence type="ECO:0000256" key="2">
    <source>
        <dbReference type="ARBA" id="ARBA00008163"/>
    </source>
</evidence>
<keyword evidence="4" id="KW-0812">Transmembrane</keyword>
<sequence>MKKTIKLSLAAVLTLSATGSFAAGFQLAEISTSGLGSSFSGNAVVAEDASVVATNPALMTEFTRPEISVGGIYINAKVNIDGKLRTPRGNMDASNGSIVPNAVIPNLYFVLPVNERFSMGGGINVNYGLKSEFRKDNPAGFLMGMTSLKTINYNLSGAAKLGNGFSFGLGVNAIQAEAELDRYAGVLIPQKMDTEVKHLEGKEWGYGWNVGLAYNLNENHRFGFGYHSGVNLDFTGKFSSDLPLAMKGTNGASIPAELSVTLPAFWELSAYHKLTDKLALQYSWKRTDWSAFKELKATSSMSPKPVLEKPEHFSDTNRYALGVSYQAMEKLTLRVGIAYEEGASKKAPSVSIPDTDRTWYSVGATYQFTPNLSADVGYAYVYGHKNNFVEVQKEAPMPLTVKSRSHVNLFGLNVNYKF</sequence>
<feature type="signal peptide" evidence="8">
    <location>
        <begin position="1"/>
        <end position="22"/>
    </location>
</feature>
<evidence type="ECO:0000256" key="5">
    <source>
        <dbReference type="ARBA" id="ARBA00022729"/>
    </source>
</evidence>
<dbReference type="InterPro" id="IPR005017">
    <property type="entry name" value="OMPP1/FadL/TodX"/>
</dbReference>
<dbReference type="Proteomes" id="UP001226020">
    <property type="component" value="Unassembled WGS sequence"/>
</dbReference>
<keyword evidence="7" id="KW-0998">Cell outer membrane</keyword>
<evidence type="ECO:0000313" key="9">
    <source>
        <dbReference type="EMBL" id="MDP8148844.1"/>
    </source>
</evidence>
<dbReference type="GO" id="GO:0015483">
    <property type="term" value="F:long-chain fatty acid transporting porin activity"/>
    <property type="evidence" value="ECO:0007669"/>
    <property type="project" value="TreeGrafter"/>
</dbReference>
<evidence type="ECO:0000256" key="3">
    <source>
        <dbReference type="ARBA" id="ARBA00022452"/>
    </source>
</evidence>
<keyword evidence="3" id="KW-1134">Transmembrane beta strand</keyword>
<gene>
    <name evidence="9" type="ORF">QJU57_07115</name>
</gene>
<proteinExistence type="inferred from homology"/>
<evidence type="ECO:0000313" key="10">
    <source>
        <dbReference type="Proteomes" id="UP001226020"/>
    </source>
</evidence>
<dbReference type="RefSeq" id="WP_306346514.1">
    <property type="nucleotide sequence ID" value="NZ_JASAVU010000003.1"/>
</dbReference>
<dbReference type="Pfam" id="PF03349">
    <property type="entry name" value="Toluene_X"/>
    <property type="match status" value="1"/>
</dbReference>
<evidence type="ECO:0000256" key="6">
    <source>
        <dbReference type="ARBA" id="ARBA00023136"/>
    </source>
</evidence>
<dbReference type="GeneID" id="300270606"/>
<dbReference type="PANTHER" id="PTHR35093:SF3">
    <property type="entry name" value="LONG-CHAIN FATTY ACID TRANSPORT PROTEIN"/>
    <property type="match status" value="1"/>
</dbReference>
<name>A0AAW8CJT9_9PAST</name>
<keyword evidence="6" id="KW-0472">Membrane</keyword>
<keyword evidence="5 8" id="KW-0732">Signal</keyword>
<keyword evidence="10" id="KW-1185">Reference proteome</keyword>
<dbReference type="AlphaFoldDB" id="A0AAW8CJT9"/>
<evidence type="ECO:0000256" key="8">
    <source>
        <dbReference type="SAM" id="SignalP"/>
    </source>
</evidence>
<comment type="subcellular location">
    <subcellularLocation>
        <location evidence="1">Cell outer membrane</location>
        <topology evidence="1">Multi-pass membrane protein</topology>
    </subcellularLocation>
</comment>
<organism evidence="9 10">
    <name type="scientific">Phocoenobacter atlanticus subsp. atlanticus</name>
    <dbReference type="NCBI Taxonomy" id="3061285"/>
    <lineage>
        <taxon>Bacteria</taxon>
        <taxon>Pseudomonadati</taxon>
        <taxon>Pseudomonadota</taxon>
        <taxon>Gammaproteobacteria</taxon>
        <taxon>Pasteurellales</taxon>
        <taxon>Pasteurellaceae</taxon>
        <taxon>Phocoenobacter</taxon>
        <taxon>Phocoenobacter atlanticus</taxon>
    </lineage>
</organism>
<evidence type="ECO:0000256" key="4">
    <source>
        <dbReference type="ARBA" id="ARBA00022692"/>
    </source>
</evidence>
<protein>
    <submittedName>
        <fullName evidence="9">Porin</fullName>
    </submittedName>
</protein>
<accession>A0AAW8CJT9</accession>
<dbReference type="Gene3D" id="2.40.160.60">
    <property type="entry name" value="Outer membrane protein transport protein (OMPP1/FadL/TodX)"/>
    <property type="match status" value="1"/>
</dbReference>
<dbReference type="EMBL" id="JASAXT010000011">
    <property type="protein sequence ID" value="MDP8148844.1"/>
    <property type="molecule type" value="Genomic_DNA"/>
</dbReference>
<dbReference type="PANTHER" id="PTHR35093">
    <property type="entry name" value="OUTER MEMBRANE PROTEIN NMB0088-RELATED"/>
    <property type="match status" value="1"/>
</dbReference>
<dbReference type="GO" id="GO:0009279">
    <property type="term" value="C:cell outer membrane"/>
    <property type="evidence" value="ECO:0007669"/>
    <property type="project" value="UniProtKB-SubCell"/>
</dbReference>
<reference evidence="9 10" key="1">
    <citation type="journal article" date="2023" name="Front. Microbiol.">
        <title>Phylogeography and host specificity of Pasteurellaceae pathogenic to sea-farmed fish in the north-east Atlantic.</title>
        <authorList>
            <person name="Gulla S."/>
            <person name="Colquhoun D.J."/>
            <person name="Olsen A.B."/>
            <person name="Spilsberg B."/>
            <person name="Lagesen K."/>
            <person name="Aakesson C.P."/>
            <person name="Strom S."/>
            <person name="Manji F."/>
            <person name="Birkbeck T.H."/>
            <person name="Nilsen H.K."/>
        </authorList>
    </citation>
    <scope>NUCLEOTIDE SEQUENCE [LARGE SCALE GENOMIC DNA]</scope>
    <source>
        <strain evidence="9 10">NVIB3131</strain>
    </source>
</reference>
<feature type="chain" id="PRO_5043880287" evidence="8">
    <location>
        <begin position="23"/>
        <end position="418"/>
    </location>
</feature>
<evidence type="ECO:0000256" key="1">
    <source>
        <dbReference type="ARBA" id="ARBA00004571"/>
    </source>
</evidence>
<comment type="caution">
    <text evidence="9">The sequence shown here is derived from an EMBL/GenBank/DDBJ whole genome shotgun (WGS) entry which is preliminary data.</text>
</comment>
<evidence type="ECO:0000256" key="7">
    <source>
        <dbReference type="ARBA" id="ARBA00023237"/>
    </source>
</evidence>